<dbReference type="Gene3D" id="1.20.120.1200">
    <property type="entry name" value="NADH-ubiquinone/plastoquinone oxidoreductase chain 6, subunit NuoJ"/>
    <property type="match status" value="1"/>
</dbReference>
<name>A0A291LJB4_9PEZI</name>
<dbReference type="EMBL" id="KY575054">
    <property type="protein sequence ID" value="ATI20266.1"/>
    <property type="molecule type" value="Genomic_DNA"/>
</dbReference>
<evidence type="ECO:0000313" key="4">
    <source>
        <dbReference type="EMBL" id="ATI20420.1"/>
    </source>
</evidence>
<keyword evidence="4" id="KW-0496">Mitochondrion</keyword>
<gene>
    <name evidence="4" type="primary">nad6</name>
</gene>
<dbReference type="InterPro" id="IPR042106">
    <property type="entry name" value="Nuo/plastoQ_OxRdtase_6_NuoJ"/>
</dbReference>
<feature type="transmembrane region" description="Helical" evidence="1">
    <location>
        <begin position="15"/>
        <end position="37"/>
    </location>
</feature>
<dbReference type="PANTHER" id="PTHR33269">
    <property type="entry name" value="NADH-UBIQUINONE OXIDOREDUCTASE CHAIN 6"/>
    <property type="match status" value="1"/>
</dbReference>
<dbReference type="Pfam" id="PF00499">
    <property type="entry name" value="Oxidored_q3"/>
    <property type="match status" value="1"/>
</dbReference>
<proteinExistence type="predicted"/>
<evidence type="ECO:0000259" key="2">
    <source>
        <dbReference type="SMART" id="SM00465"/>
    </source>
</evidence>
<feature type="transmembrane region" description="Helical" evidence="1">
    <location>
        <begin position="44"/>
        <end position="65"/>
    </location>
</feature>
<dbReference type="GO" id="GO:0008137">
    <property type="term" value="F:NADH dehydrogenase (ubiquinone) activity"/>
    <property type="evidence" value="ECO:0007669"/>
    <property type="project" value="InterPro"/>
</dbReference>
<feature type="transmembrane region" description="Helical" evidence="1">
    <location>
        <begin position="194"/>
        <end position="215"/>
    </location>
</feature>
<keyword evidence="1" id="KW-1133">Transmembrane helix</keyword>
<dbReference type="EC" id="1.6.5.3" evidence="4"/>
<geneLocation type="mitochondrion" evidence="4"/>
<dbReference type="InterPro" id="IPR035901">
    <property type="entry name" value="GIY-YIG_endonuc_sf"/>
</dbReference>
<dbReference type="Gene3D" id="3.40.1440.10">
    <property type="entry name" value="GIY-YIG endonuclease"/>
    <property type="match status" value="1"/>
</dbReference>
<feature type="domain" description="GIY-YIG" evidence="2">
    <location>
        <begin position="388"/>
        <end position="477"/>
    </location>
</feature>
<reference evidence="4" key="1">
    <citation type="submission" date="2017-02" db="EMBL/GenBank/DDBJ databases">
        <title>Fungal Comparative Genomics of Melanconis species and Ophiognomonia clavigignenti-juglandacearum at Different Phylogenetic Distances.</title>
        <authorList>
            <person name="Demers J.E."/>
            <person name="Castlebury L.A."/>
        </authorList>
    </citation>
    <scope>NUCLEOTIDE SEQUENCE</scope>
    <source>
        <strain evidence="3">AR4414</strain>
        <strain evidence="4">MAFF410216</strain>
    </source>
</reference>
<dbReference type="SUPFAM" id="SSF82771">
    <property type="entry name" value="GIY-YIG endonuclease"/>
    <property type="match status" value="1"/>
</dbReference>
<keyword evidence="4" id="KW-0560">Oxidoreductase</keyword>
<dbReference type="SMART" id="SM00465">
    <property type="entry name" value="GIYc"/>
    <property type="match status" value="1"/>
</dbReference>
<evidence type="ECO:0000313" key="3">
    <source>
        <dbReference type="EMBL" id="ATI20266.1"/>
    </source>
</evidence>
<accession>A0A291LJB4</accession>
<organism evidence="4">
    <name type="scientific">Juglanconis oblonga</name>
    <dbReference type="NCBI Taxonomy" id="1940568"/>
    <lineage>
        <taxon>Eukaryota</taxon>
        <taxon>Fungi</taxon>
        <taxon>Dikarya</taxon>
        <taxon>Ascomycota</taxon>
        <taxon>Pezizomycotina</taxon>
        <taxon>Sordariomycetes</taxon>
        <taxon>Sordariomycetidae</taxon>
        <taxon>Diaporthales</taxon>
        <taxon>Juglanconidaceae</taxon>
        <taxon>Juglanconis</taxon>
    </lineage>
</organism>
<keyword evidence="1" id="KW-0472">Membrane</keyword>
<dbReference type="InterPro" id="IPR001457">
    <property type="entry name" value="NADH_UbQ/plastoQ_OxRdtase_su6"/>
</dbReference>
<dbReference type="Pfam" id="PF01541">
    <property type="entry name" value="GIY-YIG"/>
    <property type="match status" value="1"/>
</dbReference>
<evidence type="ECO:0000256" key="1">
    <source>
        <dbReference type="SAM" id="Phobius"/>
    </source>
</evidence>
<protein>
    <submittedName>
        <fullName evidence="4">NADH dehydrogenase subunit 6</fullName>
        <ecNumber evidence="4">1.6.5.3</ecNumber>
    </submittedName>
</protein>
<sequence length="581" mass="65231">MNNLFLVKETFTDGYIANILNIISLFAILCGVLVIISKNPVVSVLFLIGLFGNISGYLILIGLGFMGLAYLVVYVGAISILFLFILMLINIRISELQSNTLNTIPLAITISIALNYPLFKLLPYDLAILSNNYYMNNILYDISLNKYNLNYFNNLNNFKSDGLSFVSSNKWDGNLAETGHIASIGSVLYTNYNMWLLIASFILLLAMVGVLVIVIKQPNAQSFSSGGGSSSTMKSTLFNGDQKRSFHSNRRIGGGLVLIKDNSPSISLKDYTNSKISTFKFASFVVSKGYASSSNTELRQDTLSQWYRIFKEPFQNSHKLAVEFIQSGIPITADHINKILAIFDISVTDNGLRSLINLPRLTYNNLSRSLLSNPEFLCDLGKVRGREVVGVYIFTHHDTGAKYVGSSIQLTTRLQRYFNQTSRVYGKFIPFLLKEGIEKFRLEIIITESSDIFKAELILEQYYLLNSMLNLNTSRVINMPGDTSKKVFMYNADKTGLIFSSNSFKDLYLKFGVWHQAIINAIRTGSLYLGKYVITTVPILTAKSGNFSEEDVIAMLAEDRKNSFLYLYNTDKSLLYFKGLK</sequence>
<dbReference type="GO" id="GO:0016491">
    <property type="term" value="F:oxidoreductase activity"/>
    <property type="evidence" value="ECO:0007669"/>
    <property type="project" value="UniProtKB-KW"/>
</dbReference>
<dbReference type="AlphaFoldDB" id="A0A291LJB4"/>
<dbReference type="EMBL" id="KY575056">
    <property type="protein sequence ID" value="ATI20420.1"/>
    <property type="molecule type" value="Genomic_DNA"/>
</dbReference>
<keyword evidence="1" id="KW-0812">Transmembrane</keyword>
<dbReference type="PANTHER" id="PTHR33269:SF17">
    <property type="entry name" value="NADH-UBIQUINONE OXIDOREDUCTASE CHAIN 6"/>
    <property type="match status" value="1"/>
</dbReference>
<feature type="transmembrane region" description="Helical" evidence="1">
    <location>
        <begin position="71"/>
        <end position="89"/>
    </location>
</feature>
<dbReference type="InterPro" id="IPR000305">
    <property type="entry name" value="GIY-YIG_endonuc"/>
</dbReference>